<sequence>MDRMDPELEARLREAAAELDFDPYDYTPFRDPLDSDDSSTPSTGPSEPPAGNGDDGLPWCRCGRCESMPTPEEDVCCRSMPEVLVVCQQDGGCITIHPAFQSVCLTPEVLRAVHIALEEEGANIDGDGDVNK</sequence>
<dbReference type="InterPro" id="IPR046815">
    <property type="entry name" value="P2RX7_C"/>
</dbReference>
<evidence type="ECO:0000256" key="1">
    <source>
        <dbReference type="SAM" id="MobiDB-lite"/>
    </source>
</evidence>
<evidence type="ECO:0000259" key="2">
    <source>
        <dbReference type="Pfam" id="PF20478"/>
    </source>
</evidence>
<feature type="region of interest" description="Disordered" evidence="1">
    <location>
        <begin position="22"/>
        <end position="57"/>
    </location>
</feature>
<dbReference type="PANTHER" id="PTHR36981:SF1">
    <property type="entry name" value="P2X PURINORECEPTOR 7 INTRACELLULAR DOMAIN-CONTAINING PROTEIN"/>
    <property type="match status" value="1"/>
</dbReference>
<name>A0A023GA32_AMBTT</name>
<evidence type="ECO:0000313" key="3">
    <source>
        <dbReference type="EMBL" id="JAC29535.1"/>
    </source>
</evidence>
<dbReference type="EMBL" id="GBBM01005883">
    <property type="protein sequence ID" value="JAC29535.1"/>
    <property type="molecule type" value="mRNA"/>
</dbReference>
<proteinExistence type="evidence at transcript level"/>
<dbReference type="Pfam" id="PF20478">
    <property type="entry name" value="P2RX7_C"/>
    <property type="match status" value="1"/>
</dbReference>
<dbReference type="AlphaFoldDB" id="A0A023GA32"/>
<organism evidence="3">
    <name type="scientific">Amblyomma triste</name>
    <name type="common">Neotropical tick</name>
    <dbReference type="NCBI Taxonomy" id="251400"/>
    <lineage>
        <taxon>Eukaryota</taxon>
        <taxon>Metazoa</taxon>
        <taxon>Ecdysozoa</taxon>
        <taxon>Arthropoda</taxon>
        <taxon>Chelicerata</taxon>
        <taxon>Arachnida</taxon>
        <taxon>Acari</taxon>
        <taxon>Parasitiformes</taxon>
        <taxon>Ixodida</taxon>
        <taxon>Ixodoidea</taxon>
        <taxon>Ixodidae</taxon>
        <taxon>Amblyomminae</taxon>
        <taxon>Amblyomma</taxon>
    </lineage>
</organism>
<accession>A0A023GA32</accession>
<protein>
    <recommendedName>
        <fullName evidence="2">P2X purinoreceptor 7 intracellular domain-containing protein</fullName>
    </recommendedName>
</protein>
<dbReference type="PANTHER" id="PTHR36981">
    <property type="entry name" value="ZGC:195170"/>
    <property type="match status" value="1"/>
</dbReference>
<reference evidence="3" key="1">
    <citation type="submission" date="2014-03" db="EMBL/GenBank/DDBJ databases">
        <title>The sialotranscriptome of Amblyomma triste, Amblyomma parvum and Amblyomma cajennense ticks, uncovered by 454-based RNA-seq.</title>
        <authorList>
            <person name="Garcia G.R."/>
            <person name="Gardinassi L.G."/>
            <person name="Ribeiro J.M."/>
            <person name="Anatriello E."/>
            <person name="Ferreira B.R."/>
            <person name="Moreira H.N."/>
            <person name="Mafra C."/>
            <person name="Olegario M.M."/>
            <person name="Szabo P.J."/>
            <person name="Miranda-Santos I.K."/>
            <person name="Maruyama S.R."/>
        </authorList>
    </citation>
    <scope>NUCLEOTIDE SEQUENCE</scope>
    <source>
        <strain evidence="3">Mato Grasso do Sul</strain>
        <tissue evidence="3">Salivary glands</tissue>
    </source>
</reference>
<feature type="domain" description="P2X purinoreceptor 7 intracellular" evidence="2">
    <location>
        <begin position="55"/>
        <end position="115"/>
    </location>
</feature>